<sequence>MQNARRFLHQSGGVRLTPQRRSERYLSGSEREEISRGIAAAGELQRDLQRELTYDGLRAAEAKGNKGGRRPVVTTAEAAAVRAAYLDGQSIASLAREHDVSRGAIRTAVADLVPEHTAVHQHVPAPELVVALAIPGLLATWP</sequence>
<reference evidence="2 3" key="1">
    <citation type="submission" date="2019-12" db="EMBL/GenBank/DDBJ databases">
        <title>Whole genome shotgun sequence of Streptomyces hygroscopicus subsp. glebosus NBRC 13786.</title>
        <authorList>
            <person name="Ichikawa N."/>
            <person name="Kimura A."/>
            <person name="Kitahashi Y."/>
            <person name="Komaki H."/>
            <person name="Tamura T."/>
        </authorList>
    </citation>
    <scope>NUCLEOTIDE SEQUENCE [LARGE SCALE GENOMIC DNA]</scope>
    <source>
        <strain evidence="2 3">NBRC 13786</strain>
    </source>
</reference>
<protein>
    <recommendedName>
        <fullName evidence="4">Resolvase HTH domain-containing protein</fullName>
    </recommendedName>
</protein>
<keyword evidence="3" id="KW-1185">Reference proteome</keyword>
<evidence type="ECO:0008006" key="4">
    <source>
        <dbReference type="Google" id="ProtNLM"/>
    </source>
</evidence>
<comment type="caution">
    <text evidence="2">The sequence shown here is derived from an EMBL/GenBank/DDBJ whole genome shotgun (WGS) entry which is preliminary data.</text>
</comment>
<evidence type="ECO:0000313" key="2">
    <source>
        <dbReference type="EMBL" id="GFE16239.1"/>
    </source>
</evidence>
<evidence type="ECO:0000256" key="1">
    <source>
        <dbReference type="SAM" id="MobiDB-lite"/>
    </source>
</evidence>
<dbReference type="Proteomes" id="UP000430079">
    <property type="component" value="Unassembled WGS sequence"/>
</dbReference>
<name>A0A640SXV1_9ACTN</name>
<proteinExistence type="predicted"/>
<feature type="region of interest" description="Disordered" evidence="1">
    <location>
        <begin position="1"/>
        <end position="29"/>
    </location>
</feature>
<evidence type="ECO:0000313" key="3">
    <source>
        <dbReference type="Proteomes" id="UP000430079"/>
    </source>
</evidence>
<dbReference type="AlphaFoldDB" id="A0A640SXV1"/>
<feature type="compositionally biased region" description="Basic and acidic residues" evidence="1">
    <location>
        <begin position="20"/>
        <end position="29"/>
    </location>
</feature>
<organism evidence="2 3">
    <name type="scientific">Streptomyces glebosus</name>
    <dbReference type="NCBI Taxonomy" id="249580"/>
    <lineage>
        <taxon>Bacteria</taxon>
        <taxon>Bacillati</taxon>
        <taxon>Actinomycetota</taxon>
        <taxon>Actinomycetes</taxon>
        <taxon>Kitasatosporales</taxon>
        <taxon>Streptomycetaceae</taxon>
        <taxon>Streptomyces</taxon>
    </lineage>
</organism>
<dbReference type="EMBL" id="BLIO01000001">
    <property type="protein sequence ID" value="GFE16239.1"/>
    <property type="molecule type" value="Genomic_DNA"/>
</dbReference>
<accession>A0A640SXV1</accession>
<gene>
    <name evidence="2" type="ORF">Sgleb_42860</name>
</gene>
<dbReference type="RefSeq" id="WP_229893886.1">
    <property type="nucleotide sequence ID" value="NZ_BNCA01000011.1"/>
</dbReference>